<keyword evidence="1" id="KW-0614">Plasmid</keyword>
<evidence type="ECO:0000313" key="2">
    <source>
        <dbReference type="Proteomes" id="UP001218423"/>
    </source>
</evidence>
<protein>
    <submittedName>
        <fullName evidence="1">Uncharacterized protein</fullName>
    </submittedName>
</protein>
<accession>A0AAJ6CTQ6</accession>
<geneLocation type="plasmid" evidence="1 2">
    <name>pAC1520</name>
</geneLocation>
<dbReference type="AlphaFoldDB" id="A0AAJ6CTQ6"/>
<proteinExistence type="predicted"/>
<organism evidence="1 2">
    <name type="scientific">Aeromonas caviae</name>
    <name type="common">Aeromonas punctata</name>
    <dbReference type="NCBI Taxonomy" id="648"/>
    <lineage>
        <taxon>Bacteria</taxon>
        <taxon>Pseudomonadati</taxon>
        <taxon>Pseudomonadota</taxon>
        <taxon>Gammaproteobacteria</taxon>
        <taxon>Aeromonadales</taxon>
        <taxon>Aeromonadaceae</taxon>
        <taxon>Aeromonas</taxon>
    </lineage>
</organism>
<evidence type="ECO:0000313" key="1">
    <source>
        <dbReference type="EMBL" id="WFG00116.1"/>
    </source>
</evidence>
<name>A0AAJ6CTQ6_AERCA</name>
<dbReference type="RefSeq" id="WP_128341468.1">
    <property type="nucleotide sequence ID" value="NZ_CAWOMG010000111.1"/>
</dbReference>
<reference evidence="1" key="1">
    <citation type="submission" date="2023-03" db="EMBL/GenBank/DDBJ databases">
        <title>Aeromonas caviae strain AC1520.</title>
        <authorList>
            <person name="Xie T."/>
            <person name="Zhang Q."/>
            <person name="Deng J."/>
            <person name="Li X."/>
        </authorList>
    </citation>
    <scope>NUCLEOTIDE SEQUENCE</scope>
    <source>
        <strain evidence="1">AC1520</strain>
        <plasmid evidence="1">pAC1520</plasmid>
    </source>
</reference>
<dbReference type="Proteomes" id="UP001218423">
    <property type="component" value="Plasmid pAC1520"/>
</dbReference>
<gene>
    <name evidence="1" type="ORF">P5S46_21710</name>
</gene>
<dbReference type="EMBL" id="CP120943">
    <property type="protein sequence ID" value="WFG00116.1"/>
    <property type="molecule type" value="Genomic_DNA"/>
</dbReference>
<sequence length="94" mass="10662">MSNVSDIAPALTPEKLFAYVLNYTRRAEQEDSNQLYPTFRQVAKRFNVTYDQIEDACADWDNSKGYMGAVVGGQCNGGHFSYDHRGEQLVEAYQ</sequence>